<feature type="transmembrane region" description="Helical" evidence="7">
    <location>
        <begin position="7"/>
        <end position="28"/>
    </location>
</feature>
<dbReference type="PANTHER" id="PTHR47245:SF1">
    <property type="entry name" value="FOLDASE PROTEIN PRSA"/>
    <property type="match status" value="1"/>
</dbReference>
<protein>
    <recommendedName>
        <fullName evidence="2">peptidylprolyl isomerase</fullName>
        <ecNumber evidence="2">5.2.1.8</ecNumber>
    </recommendedName>
</protein>
<evidence type="ECO:0000256" key="7">
    <source>
        <dbReference type="SAM" id="Phobius"/>
    </source>
</evidence>
<dbReference type="RefSeq" id="WP_175394604.1">
    <property type="nucleotide sequence ID" value="NZ_JABMCB010000158.1"/>
</dbReference>
<keyword evidence="5 6" id="KW-0413">Isomerase</keyword>
<evidence type="ECO:0000256" key="4">
    <source>
        <dbReference type="ARBA" id="ARBA00023110"/>
    </source>
</evidence>
<dbReference type="Proteomes" id="UP000526125">
    <property type="component" value="Unassembled WGS sequence"/>
</dbReference>
<feature type="domain" description="PpiC" evidence="8">
    <location>
        <begin position="174"/>
        <end position="266"/>
    </location>
</feature>
<evidence type="ECO:0000256" key="3">
    <source>
        <dbReference type="ARBA" id="ARBA00022729"/>
    </source>
</evidence>
<evidence type="ECO:0000259" key="8">
    <source>
        <dbReference type="PROSITE" id="PS50198"/>
    </source>
</evidence>
<keyword evidence="4 6" id="KW-0697">Rotamase</keyword>
<evidence type="ECO:0000313" key="9">
    <source>
        <dbReference type="EMBL" id="NUU74727.1"/>
    </source>
</evidence>
<dbReference type="Pfam" id="PF13145">
    <property type="entry name" value="Rotamase_2"/>
    <property type="match status" value="1"/>
</dbReference>
<keyword evidence="3" id="KW-0732">Signal</keyword>
<evidence type="ECO:0000256" key="6">
    <source>
        <dbReference type="PROSITE-ProRule" id="PRU00278"/>
    </source>
</evidence>
<proteinExistence type="predicted"/>
<keyword evidence="10" id="KW-1185">Reference proteome</keyword>
<dbReference type="PANTHER" id="PTHR47245">
    <property type="entry name" value="PEPTIDYLPROLYL ISOMERASE"/>
    <property type="match status" value="1"/>
</dbReference>
<dbReference type="InterPro" id="IPR027304">
    <property type="entry name" value="Trigger_fact/SurA_dom_sf"/>
</dbReference>
<dbReference type="SUPFAM" id="SSF54534">
    <property type="entry name" value="FKBP-like"/>
    <property type="match status" value="1"/>
</dbReference>
<comment type="caution">
    <text evidence="9">The sequence shown here is derived from an EMBL/GenBank/DDBJ whole genome shotgun (WGS) entry which is preliminary data.</text>
</comment>
<keyword evidence="7" id="KW-0472">Membrane</keyword>
<reference evidence="9 10" key="1">
    <citation type="submission" date="2020-05" db="EMBL/GenBank/DDBJ databases">
        <title>Genome Sequencing of Type Strains.</title>
        <authorList>
            <person name="Lemaire J.F."/>
            <person name="Inderbitzin P."/>
            <person name="Gregorio O.A."/>
            <person name="Collins S.B."/>
            <person name="Wespe N."/>
            <person name="Knight-Connoni V."/>
        </authorList>
    </citation>
    <scope>NUCLEOTIDE SEQUENCE [LARGE SCALE GENOMIC DNA]</scope>
    <source>
        <strain evidence="9 10">LMG 21957</strain>
    </source>
</reference>
<evidence type="ECO:0000256" key="1">
    <source>
        <dbReference type="ARBA" id="ARBA00000971"/>
    </source>
</evidence>
<dbReference type="SUPFAM" id="SSF109998">
    <property type="entry name" value="Triger factor/SurA peptide-binding domain-like"/>
    <property type="match status" value="1"/>
</dbReference>
<evidence type="ECO:0000313" key="10">
    <source>
        <dbReference type="Proteomes" id="UP000526125"/>
    </source>
</evidence>
<dbReference type="Gene3D" id="3.10.50.40">
    <property type="match status" value="1"/>
</dbReference>
<comment type="catalytic activity">
    <reaction evidence="1">
        <text>[protein]-peptidylproline (omega=180) = [protein]-peptidylproline (omega=0)</text>
        <dbReference type="Rhea" id="RHEA:16237"/>
        <dbReference type="Rhea" id="RHEA-COMP:10747"/>
        <dbReference type="Rhea" id="RHEA-COMP:10748"/>
        <dbReference type="ChEBI" id="CHEBI:83833"/>
        <dbReference type="ChEBI" id="CHEBI:83834"/>
        <dbReference type="EC" id="5.2.1.8"/>
    </reaction>
</comment>
<keyword evidence="7" id="KW-0812">Transmembrane</keyword>
<accession>A0A7Y6BTI2</accession>
<dbReference type="InterPro" id="IPR050245">
    <property type="entry name" value="PrsA_foldase"/>
</dbReference>
<gene>
    <name evidence="9" type="ORF">HP552_05660</name>
</gene>
<evidence type="ECO:0000256" key="5">
    <source>
        <dbReference type="ARBA" id="ARBA00023235"/>
    </source>
</evidence>
<dbReference type="EC" id="5.2.1.8" evidence="2"/>
<dbReference type="Gene3D" id="1.10.4030.10">
    <property type="entry name" value="Porin chaperone SurA, peptide-binding domain"/>
    <property type="match status" value="1"/>
</dbReference>
<evidence type="ECO:0000256" key="2">
    <source>
        <dbReference type="ARBA" id="ARBA00013194"/>
    </source>
</evidence>
<name>A0A7Y6BTI2_9BACL</name>
<dbReference type="AlphaFoldDB" id="A0A7Y6BTI2"/>
<organism evidence="9 10">
    <name type="scientific">Paenibacillus xylanilyticus</name>
    <dbReference type="NCBI Taxonomy" id="248903"/>
    <lineage>
        <taxon>Bacteria</taxon>
        <taxon>Bacillati</taxon>
        <taxon>Bacillota</taxon>
        <taxon>Bacilli</taxon>
        <taxon>Bacillales</taxon>
        <taxon>Paenibacillaceae</taxon>
        <taxon>Paenibacillus</taxon>
    </lineage>
</organism>
<keyword evidence="7" id="KW-1133">Transmembrane helix</keyword>
<dbReference type="InterPro" id="IPR046357">
    <property type="entry name" value="PPIase_dom_sf"/>
</dbReference>
<dbReference type="InterPro" id="IPR000297">
    <property type="entry name" value="PPIase_PpiC"/>
</dbReference>
<dbReference type="PROSITE" id="PS50198">
    <property type="entry name" value="PPIC_PPIASE_2"/>
    <property type="match status" value="1"/>
</dbReference>
<sequence>MTRQEKGLWTAVIVLTLGMLVMGTVMVVQGIRPGRDEADAPHDAGQEEGSTIATINGEVITDKEWTDALKRRYGSDMLLQMLNRKAVYAEAVVRDLTVTPEEIAKELAAAMDGYDSEQAYYDEMKSQLGLTRQELELEAGYRLLLEKIATSGIQVKDADIERYWNDHREDFVSPEKYDLSMILVEKEAKANALLDDLEQGANFEDMARAESTDSFTRDSGGRLGWIEQNDPFQSEDIMNLAEELDIGDIAGPVQVEEGYAIIKLNDKQDAQAQSAEEVREDIRMQLALSEADPLPQVEERLRNKYEAVIIAEIPAS</sequence>
<dbReference type="EMBL" id="JABMCB010000158">
    <property type="protein sequence ID" value="NUU74727.1"/>
    <property type="molecule type" value="Genomic_DNA"/>
</dbReference>
<dbReference type="GO" id="GO:0003755">
    <property type="term" value="F:peptidyl-prolyl cis-trans isomerase activity"/>
    <property type="evidence" value="ECO:0007669"/>
    <property type="project" value="UniProtKB-KW"/>
</dbReference>